<comment type="caution">
    <text evidence="3">The sequence shown here is derived from an EMBL/GenBank/DDBJ whole genome shotgun (WGS) entry which is preliminary data.</text>
</comment>
<accession>A0A2S7VMV6</accession>
<feature type="chain" id="PRO_5044580301" evidence="1">
    <location>
        <begin position="20"/>
        <end position="152"/>
    </location>
</feature>
<feature type="signal peptide" evidence="1">
    <location>
        <begin position="1"/>
        <end position="19"/>
    </location>
</feature>
<dbReference type="GeneID" id="77343442"/>
<keyword evidence="4" id="KW-1185">Reference proteome</keyword>
<name>A0A2S7VMV6_9VIBR</name>
<reference evidence="2 5" key="2">
    <citation type="submission" date="2019-09" db="EMBL/GenBank/DDBJ databases">
        <title>Draft genome sequences of 48 bacterial type strains from the CCUG.</title>
        <authorList>
            <person name="Tunovic T."/>
            <person name="Pineiro-Iglesias B."/>
            <person name="Unosson C."/>
            <person name="Inganas E."/>
            <person name="Ohlen M."/>
            <person name="Cardew S."/>
            <person name="Jensie-Markopoulos S."/>
            <person name="Salva-Serra F."/>
            <person name="Jaen-Luchoro D."/>
            <person name="Karlsson R."/>
            <person name="Svensson-Stadler L."/>
            <person name="Chun J."/>
            <person name="Moore E."/>
        </authorList>
    </citation>
    <scope>NUCLEOTIDE SEQUENCE [LARGE SCALE GENOMIC DNA]</scope>
    <source>
        <strain evidence="2 5">CCUG 48643</strain>
    </source>
</reference>
<organism evidence="3 4">
    <name type="scientific">Vibrio chagasii</name>
    <dbReference type="NCBI Taxonomy" id="170679"/>
    <lineage>
        <taxon>Bacteria</taxon>
        <taxon>Pseudomonadati</taxon>
        <taxon>Pseudomonadota</taxon>
        <taxon>Gammaproteobacteria</taxon>
        <taxon>Vibrionales</taxon>
        <taxon>Vibrionaceae</taxon>
        <taxon>Vibrio</taxon>
    </lineage>
</organism>
<evidence type="ECO:0000313" key="2">
    <source>
        <dbReference type="EMBL" id="KAB0470725.1"/>
    </source>
</evidence>
<dbReference type="RefSeq" id="WP_004739380.1">
    <property type="nucleotide sequence ID" value="NZ_AP025466.1"/>
</dbReference>
<keyword evidence="1" id="KW-0732">Signal</keyword>
<gene>
    <name evidence="3" type="ORF">BTO10_01390</name>
    <name evidence="2" type="ORF">F7Q91_21615</name>
</gene>
<dbReference type="EMBL" id="VZPX01000062">
    <property type="protein sequence ID" value="KAB0470725.1"/>
    <property type="molecule type" value="Genomic_DNA"/>
</dbReference>
<protein>
    <submittedName>
        <fullName evidence="3">Uncharacterized protein</fullName>
    </submittedName>
</protein>
<dbReference type="AlphaFoldDB" id="A0A2S7VMV6"/>
<dbReference type="Proteomes" id="UP000423756">
    <property type="component" value="Unassembled WGS sequence"/>
</dbReference>
<reference evidence="3 4" key="1">
    <citation type="submission" date="2016-12" db="EMBL/GenBank/DDBJ databases">
        <title>Diversity of luminous bacteria.</title>
        <authorList>
            <person name="Yoshizawa S."/>
            <person name="Kogure K."/>
        </authorList>
    </citation>
    <scope>NUCLEOTIDE SEQUENCE [LARGE SCALE GENOMIC DNA]</scope>
    <source>
        <strain evidence="3 4">LC2-408</strain>
    </source>
</reference>
<evidence type="ECO:0000256" key="1">
    <source>
        <dbReference type="SAM" id="SignalP"/>
    </source>
</evidence>
<dbReference type="EMBL" id="MSCI01000001">
    <property type="protein sequence ID" value="PQJ63503.1"/>
    <property type="molecule type" value="Genomic_DNA"/>
</dbReference>
<proteinExistence type="predicted"/>
<sequence length="152" mass="17350">MFKRALAASALLLSSSAFANIAVEVKNESRIYDVELTSKDYQTSRYSPNPQDTIIAKSSDRFNVSSNYPNVVRLVDFEYQYSDSSVYDAPRCHFRFVALIDPRTGTMLPQKVIAENESRSYRDRAICTGKLDYFNVVTGDAKVTFTINRRKY</sequence>
<evidence type="ECO:0000313" key="4">
    <source>
        <dbReference type="Proteomes" id="UP000238707"/>
    </source>
</evidence>
<evidence type="ECO:0000313" key="3">
    <source>
        <dbReference type="EMBL" id="PQJ63503.1"/>
    </source>
</evidence>
<evidence type="ECO:0000313" key="5">
    <source>
        <dbReference type="Proteomes" id="UP000423756"/>
    </source>
</evidence>
<dbReference type="Proteomes" id="UP000238707">
    <property type="component" value="Unassembled WGS sequence"/>
</dbReference>